<reference evidence="3 4" key="1">
    <citation type="journal article" date="2013" name="J. Biotechnol.">
        <title>Establishment and interpretation of the genome sequence of the phytopathogenic fungus Rhizoctonia solani AG1-IB isolate 7/3/14.</title>
        <authorList>
            <person name="Wibberg D.W."/>
            <person name="Jelonek L.J."/>
            <person name="Rupp O.R."/>
            <person name="Hennig M.H."/>
            <person name="Eikmeyer F.E."/>
            <person name="Goesmann A.G."/>
            <person name="Hartmann A.H."/>
            <person name="Borriss R.B."/>
            <person name="Grosch R.G."/>
            <person name="Puehler A.P."/>
            <person name="Schlueter A.S."/>
        </authorList>
    </citation>
    <scope>NUCLEOTIDE SEQUENCE [LARGE SCALE GENOMIC DNA]</scope>
    <source>
        <strain evidence="4">AG1-IB / isolate 7/3/14</strain>
    </source>
</reference>
<accession>M5C2A5</accession>
<proteinExistence type="inferred from homology"/>
<comment type="similarity">
    <text evidence="1">Belongs to the peptidase M43B family.</text>
</comment>
<gene>
    <name evidence="3" type="ORF">BN14_08180</name>
</gene>
<dbReference type="MEROPS" id="M43.008"/>
<dbReference type="GO" id="GO:0008237">
    <property type="term" value="F:metallopeptidase activity"/>
    <property type="evidence" value="ECO:0007669"/>
    <property type="project" value="UniProtKB-KW"/>
</dbReference>
<dbReference type="AlphaFoldDB" id="M5C2A5"/>
<evidence type="ECO:0000256" key="1">
    <source>
        <dbReference type="ARBA" id="ARBA00008721"/>
    </source>
</evidence>
<sequence length="274" mass="29930">MRFTTFATLVVGLVPVLAELGQSRSERCGSHPSEAQVKLSEASFRAKKKSSKALGGTPNVVIPVHWHAVQSGDSLLQGHIPESQVADSIKVLNEDYALTGFSFKLESGRYYTNSTWFNRAGPDRGEVEGIYQTEMKQTLRRGNNATTLNIFSVGFTNIVTTGLLGYATFPTDYTTDPQDDGVVIRYSTVPGGSNAPKAALARVTLSMTPQLNSTKPKVAQLSLPTAAQVSQVATLHLRIHNFMDYSDDICLTEFTPGQILRMQEMFMTFRVGTA</sequence>
<organism evidence="3 4">
    <name type="scientific">Thanatephorus cucumeris (strain AG1-IB / isolate 7/3/14)</name>
    <name type="common">Lettuce bottom rot fungus</name>
    <name type="synonym">Rhizoctonia solani</name>
    <dbReference type="NCBI Taxonomy" id="1108050"/>
    <lineage>
        <taxon>Eukaryota</taxon>
        <taxon>Fungi</taxon>
        <taxon>Dikarya</taxon>
        <taxon>Basidiomycota</taxon>
        <taxon>Agaricomycotina</taxon>
        <taxon>Agaricomycetes</taxon>
        <taxon>Cantharellales</taxon>
        <taxon>Ceratobasidiaceae</taxon>
        <taxon>Rhizoctonia</taxon>
        <taxon>Rhizoctonia solani AG-1</taxon>
    </lineage>
</organism>
<dbReference type="PANTHER" id="PTHR47466:SF1">
    <property type="entry name" value="METALLOPROTEASE MEP1 (AFU_ORTHOLOGUE AFUA_1G07730)-RELATED"/>
    <property type="match status" value="1"/>
</dbReference>
<dbReference type="InterPro" id="IPR024079">
    <property type="entry name" value="MetalloPept_cat_dom_sf"/>
</dbReference>
<comment type="caution">
    <text evidence="3">The sequence shown here is derived from an EMBL/GenBank/DDBJ whole genome shotgun (WGS) entry which is preliminary data.</text>
</comment>
<keyword evidence="3" id="KW-0482">Metalloprotease</keyword>
<keyword evidence="3" id="KW-0645">Protease</keyword>
<dbReference type="HOGENOM" id="CLU_048726_1_0_1"/>
<feature type="chain" id="PRO_5004063806" evidence="2">
    <location>
        <begin position="19"/>
        <end position="274"/>
    </location>
</feature>
<evidence type="ECO:0000256" key="2">
    <source>
        <dbReference type="SAM" id="SignalP"/>
    </source>
</evidence>
<dbReference type="Gene3D" id="3.40.390.10">
    <property type="entry name" value="Collagenase (Catalytic Domain)"/>
    <property type="match status" value="2"/>
</dbReference>
<evidence type="ECO:0000313" key="4">
    <source>
        <dbReference type="Proteomes" id="UP000012065"/>
    </source>
</evidence>
<dbReference type="GO" id="GO:0006508">
    <property type="term" value="P:proteolysis"/>
    <property type="evidence" value="ECO:0007669"/>
    <property type="project" value="UniProtKB-KW"/>
</dbReference>
<feature type="signal peptide" evidence="2">
    <location>
        <begin position="1"/>
        <end position="18"/>
    </location>
</feature>
<dbReference type="EMBL" id="CAOJ01012595">
    <property type="protein sequence ID" value="CCO34088.1"/>
    <property type="molecule type" value="Genomic_DNA"/>
</dbReference>
<keyword evidence="2" id="KW-0732">Signal</keyword>
<keyword evidence="3" id="KW-0378">Hydrolase</keyword>
<dbReference type="PANTHER" id="PTHR47466">
    <property type="match status" value="1"/>
</dbReference>
<protein>
    <submittedName>
        <fullName evidence="3">Extracellular metalloprotease MGYG_00389</fullName>
        <ecNumber evidence="3">3.4.24.-</ecNumber>
    </submittedName>
</protein>
<dbReference type="Proteomes" id="UP000012065">
    <property type="component" value="Unassembled WGS sequence"/>
</dbReference>
<dbReference type="EC" id="3.4.24.-" evidence="3"/>
<evidence type="ECO:0000313" key="3">
    <source>
        <dbReference type="EMBL" id="CCO34088.1"/>
    </source>
</evidence>
<name>M5C2A5_THACB</name>